<gene>
    <name evidence="4" type="ORF">PACLA_8A001599</name>
</gene>
<comment type="caution">
    <text evidence="4">The sequence shown here is derived from an EMBL/GenBank/DDBJ whole genome shotgun (WGS) entry which is preliminary data.</text>
</comment>
<dbReference type="Gene3D" id="3.40.50.410">
    <property type="entry name" value="von Willebrand factor, type A domain"/>
    <property type="match status" value="1"/>
</dbReference>
<dbReference type="InterPro" id="IPR056861">
    <property type="entry name" value="HMCN1-like_VWA"/>
</dbReference>
<proteinExistence type="predicted"/>
<evidence type="ECO:0000256" key="3">
    <source>
        <dbReference type="ARBA" id="ARBA00022729"/>
    </source>
</evidence>
<evidence type="ECO:0000313" key="5">
    <source>
        <dbReference type="Proteomes" id="UP001152795"/>
    </source>
</evidence>
<evidence type="ECO:0000313" key="4">
    <source>
        <dbReference type="EMBL" id="CAB4018937.1"/>
    </source>
</evidence>
<protein>
    <submittedName>
        <fullName evidence="4">Uncharacterized protein</fullName>
    </submittedName>
</protein>
<dbReference type="SUPFAM" id="SSF53300">
    <property type="entry name" value="vWA-like"/>
    <property type="match status" value="1"/>
</dbReference>
<dbReference type="Pfam" id="PF25106">
    <property type="entry name" value="VWA_4"/>
    <property type="match status" value="1"/>
</dbReference>
<dbReference type="EMBL" id="CACRXK020010225">
    <property type="protein sequence ID" value="CAB4018937.1"/>
    <property type="molecule type" value="Genomic_DNA"/>
</dbReference>
<dbReference type="OrthoDB" id="5985519at2759"/>
<dbReference type="InterPro" id="IPR036465">
    <property type="entry name" value="vWFA_dom_sf"/>
</dbReference>
<evidence type="ECO:0000256" key="1">
    <source>
        <dbReference type="ARBA" id="ARBA00004613"/>
    </source>
</evidence>
<accession>A0A7D9EZW7</accession>
<dbReference type="PANTHER" id="PTHR14905:SF7">
    <property type="entry name" value="VON WILLEBRAND FACTOR A DOMAIN-CONTAINING PROTEIN 7"/>
    <property type="match status" value="1"/>
</dbReference>
<comment type="subcellular location">
    <subcellularLocation>
        <location evidence="1">Secreted</location>
    </subcellularLocation>
</comment>
<keyword evidence="5" id="KW-1185">Reference proteome</keyword>
<dbReference type="CDD" id="cd00198">
    <property type="entry name" value="vWFA"/>
    <property type="match status" value="1"/>
</dbReference>
<dbReference type="InterPro" id="IPR052577">
    <property type="entry name" value="VWA7"/>
</dbReference>
<dbReference type="PROSITE" id="PS50234">
    <property type="entry name" value="VWFA"/>
    <property type="match status" value="1"/>
</dbReference>
<evidence type="ECO:0000256" key="2">
    <source>
        <dbReference type="ARBA" id="ARBA00022525"/>
    </source>
</evidence>
<organism evidence="4 5">
    <name type="scientific">Paramuricea clavata</name>
    <name type="common">Red gorgonian</name>
    <name type="synonym">Violescent sea-whip</name>
    <dbReference type="NCBI Taxonomy" id="317549"/>
    <lineage>
        <taxon>Eukaryota</taxon>
        <taxon>Metazoa</taxon>
        <taxon>Cnidaria</taxon>
        <taxon>Anthozoa</taxon>
        <taxon>Octocorallia</taxon>
        <taxon>Malacalcyonacea</taxon>
        <taxon>Plexauridae</taxon>
        <taxon>Paramuricea</taxon>
    </lineage>
</organism>
<keyword evidence="2" id="KW-0964">Secreted</keyword>
<dbReference type="Proteomes" id="UP001152795">
    <property type="component" value="Unassembled WGS sequence"/>
</dbReference>
<reference evidence="4" key="1">
    <citation type="submission" date="2020-04" db="EMBL/GenBank/DDBJ databases">
        <authorList>
            <person name="Alioto T."/>
            <person name="Alioto T."/>
            <person name="Gomez Garrido J."/>
        </authorList>
    </citation>
    <scope>NUCLEOTIDE SEQUENCE</scope>
    <source>
        <strain evidence="4">A484AB</strain>
    </source>
</reference>
<dbReference type="AlphaFoldDB" id="A0A7D9EZW7"/>
<sequence length="675" mass="75177">MIRKGFIVCMMICATYVVATSAKRFGPWQTGSYRRRAQRQRRSALDTRFMDIARKAFTSLATDKSLKPNNKFHRAIDEIEKALASMQAQKGVLSFDQKEAEEFMKILERSAKSGNIEAFRQVLGRAIFHNMTRLSSSKQATGQSDDRKALLDGAKAFLSDIKQQIGKEHFEELISINGEVTLVFVIDSTGSMKEDIEAAKAVAEEIISHKREVPVNFILSTFSDPDVAPVVYHDEHDLPQAISAIGNITVDGGGDCPEMAFEGLLQALYYSPMPGSAMYVFTDAYAKDDTRENIETVTALAIDLGISVYFFTSGDCGGHISKMASFRSVAQATGGLMFPLHSSKEIRKLAKFVKQNLQGGATVDSNTVNETKTKSYTIVVDDTIKTLVLTVIMSKMGTNVRLMSPNGVEQNATNRLDMNVIFDVGNPTPGNWTLEVPSSAGDIEYLVRTISKLNIDFSHYYFKYLPKKSSRDHIPVVHPLLGEDAMVMFTIYEMQHVDNSSLHLNVVYKNGTYGGKFKLNPVGKSGFRFLAKIRVDKRPYKLQLVGRTKSGHMFTRLAQAYDEAKPFRLRVVYASRYTLPIGKISKLILAIDNPSAENYGFDVNDGFGYALDVIPQGRHMRNARRRIFELRFEVPANATANINKTNRVVIKAIGSKTGIVSTEITHLLITPKQLT</sequence>
<dbReference type="SMART" id="SM00327">
    <property type="entry name" value="VWA"/>
    <property type="match status" value="1"/>
</dbReference>
<name>A0A7D9EZW7_PARCT</name>
<dbReference type="InterPro" id="IPR002035">
    <property type="entry name" value="VWF_A"/>
</dbReference>
<keyword evidence="3" id="KW-0732">Signal</keyword>
<dbReference type="PANTHER" id="PTHR14905">
    <property type="entry name" value="NG37"/>
    <property type="match status" value="1"/>
</dbReference>